<organism evidence="1 2">
    <name type="scientific">Ceutorhynchus assimilis</name>
    <name type="common">cabbage seed weevil</name>
    <dbReference type="NCBI Taxonomy" id="467358"/>
    <lineage>
        <taxon>Eukaryota</taxon>
        <taxon>Metazoa</taxon>
        <taxon>Ecdysozoa</taxon>
        <taxon>Arthropoda</taxon>
        <taxon>Hexapoda</taxon>
        <taxon>Insecta</taxon>
        <taxon>Pterygota</taxon>
        <taxon>Neoptera</taxon>
        <taxon>Endopterygota</taxon>
        <taxon>Coleoptera</taxon>
        <taxon>Polyphaga</taxon>
        <taxon>Cucujiformia</taxon>
        <taxon>Curculionidae</taxon>
        <taxon>Ceutorhynchinae</taxon>
        <taxon>Ceutorhynchus</taxon>
    </lineage>
</organism>
<gene>
    <name evidence="1" type="ORF">CEUTPL_LOCUS13852</name>
</gene>
<evidence type="ECO:0000313" key="2">
    <source>
        <dbReference type="Proteomes" id="UP001152799"/>
    </source>
</evidence>
<dbReference type="AlphaFoldDB" id="A0A9N9MXH2"/>
<proteinExistence type="predicted"/>
<evidence type="ECO:0000313" key="1">
    <source>
        <dbReference type="EMBL" id="CAG9773461.1"/>
    </source>
</evidence>
<accession>A0A9N9MXH2</accession>
<reference evidence="1" key="1">
    <citation type="submission" date="2022-01" db="EMBL/GenBank/DDBJ databases">
        <authorList>
            <person name="King R."/>
        </authorList>
    </citation>
    <scope>NUCLEOTIDE SEQUENCE</scope>
</reference>
<name>A0A9N9MXH2_9CUCU</name>
<dbReference type="EMBL" id="OU892285">
    <property type="protein sequence ID" value="CAG9773461.1"/>
    <property type="molecule type" value="Genomic_DNA"/>
</dbReference>
<protein>
    <submittedName>
        <fullName evidence="1">Uncharacterized protein</fullName>
    </submittedName>
</protein>
<dbReference type="Proteomes" id="UP001152799">
    <property type="component" value="Chromosome 9"/>
</dbReference>
<sequence>MVYYSLAESVLNYGILCWGSACESVLLPLKIAQKYVLKILLFKPKMYSTDLLFSQTEFLNLRQLYCVRVIQFSLNYKLFQDTVNHSIQTRAVTEIKLYTSLQNYSTTQRNILFTGPRLLNLLPLDIKNKQNLTKTTKNKIKDWVKINYTLIKKSIVWFSE</sequence>
<dbReference type="OrthoDB" id="6781656at2759"/>
<keyword evidence="2" id="KW-1185">Reference proteome</keyword>